<name>A0A0C2NYH5_9VIBR</name>
<dbReference type="EMBL" id="JTKH01000024">
    <property type="protein sequence ID" value="KII76738.1"/>
    <property type="molecule type" value="Genomic_DNA"/>
</dbReference>
<comment type="caution">
    <text evidence="1">The sequence shown here is derived from an EMBL/GenBank/DDBJ whole genome shotgun (WGS) entry which is preliminary data.</text>
</comment>
<proteinExistence type="predicted"/>
<accession>A0A0C2NYH5</accession>
<dbReference type="PROSITE" id="PS51257">
    <property type="entry name" value="PROKAR_LIPOPROTEIN"/>
    <property type="match status" value="1"/>
</dbReference>
<dbReference type="Proteomes" id="UP000031672">
    <property type="component" value="Unassembled WGS sequence"/>
</dbReference>
<gene>
    <name evidence="1" type="ORF">OJ16_14570</name>
</gene>
<evidence type="ECO:0008006" key="3">
    <source>
        <dbReference type="Google" id="ProtNLM"/>
    </source>
</evidence>
<dbReference type="PIRSF" id="PIRSF028200">
    <property type="entry name" value="UCP028200"/>
    <property type="match status" value="1"/>
</dbReference>
<dbReference type="InterPro" id="IPR016875">
    <property type="entry name" value="UCP028200"/>
</dbReference>
<sequence>MVRTTIFAVLSLGLLGCGSQFLYSNLDWLAIRYIEEFVDLNDDQQEKISAAFDQASDWHRREEMPLYLSELDQLLMIDPHAFDASQWGQYQNAIQGYSTRLLDVFFPVVISVATTMSDQQVEQFMNALRVRHVAFKNQIKNRTNQEFVEQYQQRIGENVTTWLGSISPEQQALVDAWANDLKVTGPLWSEFQTQLRVELLQALSVRDDPNALATSLRPILYEPQQFYSAELRKTIDYNSHVGRSYAIEIINLMTEKQTHYFRDEVAYWRDVIADLSL</sequence>
<reference evidence="1 2" key="1">
    <citation type="submission" date="2014-11" db="EMBL/GenBank/DDBJ databases">
        <title>Draft Genome Sequence of Vibrio piscirenalis strains CECT 8603T and CECT 8604, two marine Gammaproteobacterium isolated from cultured gilthead sea bream (Sparus aurata).</title>
        <authorList>
            <person name="Arahal D.R."/>
            <person name="Rodrigo-Torres L."/>
            <person name="Lucena T."/>
            <person name="Pujalte M.J."/>
        </authorList>
    </citation>
    <scope>NUCLEOTIDE SEQUENCE [LARGE SCALE GENOMIC DNA]</scope>
    <source>
        <strain evidence="1 2">DCR 1-4-2</strain>
    </source>
</reference>
<evidence type="ECO:0000313" key="1">
    <source>
        <dbReference type="EMBL" id="KII76738.1"/>
    </source>
</evidence>
<dbReference type="AlphaFoldDB" id="A0A0C2NYH5"/>
<dbReference type="Pfam" id="PF19795">
    <property type="entry name" value="DUF6279"/>
    <property type="match status" value="1"/>
</dbReference>
<accession>A0A0C2K450</accession>
<keyword evidence="2" id="KW-1185">Reference proteome</keyword>
<dbReference type="STRING" id="1461322.OJ16_14570"/>
<evidence type="ECO:0000313" key="2">
    <source>
        <dbReference type="Proteomes" id="UP000031672"/>
    </source>
</evidence>
<protein>
    <recommendedName>
        <fullName evidence="3">Lipoprotein</fullName>
    </recommendedName>
</protein>
<organism evidence="1 2">
    <name type="scientific">Vibrio renipiscarius</name>
    <dbReference type="NCBI Taxonomy" id="1461322"/>
    <lineage>
        <taxon>Bacteria</taxon>
        <taxon>Pseudomonadati</taxon>
        <taxon>Pseudomonadota</taxon>
        <taxon>Gammaproteobacteria</taxon>
        <taxon>Vibrionales</taxon>
        <taxon>Vibrionaceae</taxon>
        <taxon>Vibrio</taxon>
    </lineage>
</organism>